<evidence type="ECO:0000313" key="2">
    <source>
        <dbReference type="Proteomes" id="UP000790347"/>
    </source>
</evidence>
<gene>
    <name evidence="1" type="ORF">DERF_007807</name>
</gene>
<evidence type="ECO:0008006" key="3">
    <source>
        <dbReference type="Google" id="ProtNLM"/>
    </source>
</evidence>
<evidence type="ECO:0000313" key="1">
    <source>
        <dbReference type="EMBL" id="KAH9517110.1"/>
    </source>
</evidence>
<keyword evidence="2" id="KW-1185">Reference proteome</keyword>
<dbReference type="AlphaFoldDB" id="A0A922I158"/>
<organism evidence="1 2">
    <name type="scientific">Dermatophagoides farinae</name>
    <name type="common">American house dust mite</name>
    <dbReference type="NCBI Taxonomy" id="6954"/>
    <lineage>
        <taxon>Eukaryota</taxon>
        <taxon>Metazoa</taxon>
        <taxon>Ecdysozoa</taxon>
        <taxon>Arthropoda</taxon>
        <taxon>Chelicerata</taxon>
        <taxon>Arachnida</taxon>
        <taxon>Acari</taxon>
        <taxon>Acariformes</taxon>
        <taxon>Sarcoptiformes</taxon>
        <taxon>Astigmata</taxon>
        <taxon>Psoroptidia</taxon>
        <taxon>Analgoidea</taxon>
        <taxon>Pyroglyphidae</taxon>
        <taxon>Dermatophagoidinae</taxon>
        <taxon>Dermatophagoides</taxon>
    </lineage>
</organism>
<reference evidence="1" key="1">
    <citation type="submission" date="2013-05" db="EMBL/GenBank/DDBJ databases">
        <authorList>
            <person name="Yim A.K.Y."/>
            <person name="Chan T.F."/>
            <person name="Ji K.M."/>
            <person name="Liu X.Y."/>
            <person name="Zhou J.W."/>
            <person name="Li R.Q."/>
            <person name="Yang K.Y."/>
            <person name="Li J."/>
            <person name="Li M."/>
            <person name="Law P.T.W."/>
            <person name="Wu Y.L."/>
            <person name="Cai Z.L."/>
            <person name="Qin H."/>
            <person name="Bao Y."/>
            <person name="Leung R.K.K."/>
            <person name="Ng P.K.S."/>
            <person name="Zou J."/>
            <person name="Zhong X.J."/>
            <person name="Ran P.X."/>
            <person name="Zhong N.S."/>
            <person name="Liu Z.G."/>
            <person name="Tsui S.K.W."/>
        </authorList>
    </citation>
    <scope>NUCLEOTIDE SEQUENCE</scope>
    <source>
        <strain evidence="1">Derf</strain>
        <tissue evidence="1">Whole organism</tissue>
    </source>
</reference>
<sequence length="752" mass="88251">MANIAKINWQKDFHIDEIDDHCFIANLDNKFNANYLQWSPDNQFLAVNLMDKLLIFETNIHRLHGERRNLLNECVGKRLGFRSTHIKPDSGFKYKIITANEMNTDFCFVSPDAEPQFIDFKFAPSTDANCYQILACLSDQNVLTIYLNLSPFEWRQISNVTRFLIESLLEQQSSNNDDDYFDQLNRIRISAFEWHPDIDNDLPNETVHRFLYFTTKDGHLYSLRLIIDRETDCQLKILRKIQTKSEIITIKLLGSILLLIQYRDGRIDLYDRNFETMTSLWSEKDYRIGLNFAYKQLCNDEIEIIFSKYDFIIIAHVNTITMELESLKEISIKQLNDESMEFHYENIFAIFNMNNYYCLTTMNNDLYSFEFYDIDSTFVMRKLLHPSMKKHPNDVHYASISSSSNNALLAILSRQNRFSGKCTNFKSKNVRLYIVTTHTANPSSTILSLTNRLFSTNFHSSNLADLLFMIRYNLLRSNSIKDGFNLITDILLRKVPIWLEKSNNNDDLIVWPYRIKCIRYLARYCLIDGEKYLLYDDDKQIDHERLEKLIDILNRLIMKNHFKQSSLHLMKIIVNNNRLNNELCIEQLISLANLIKANVIDFLPDEIVKQIIESVENIPQYCPSCNNIVKNPASFYLDHCNTKQNCNGHQFDVDSNSLMILNPIEHSIESCLKCYESKLFIRDDRTSLWQEPQMYPFQAPSVDIKTTNPNIQQVVGSGVPYNQAFLVNFIFFDDFISDFKIKKIAISSNYRT</sequence>
<dbReference type="SUPFAM" id="SSF82171">
    <property type="entry name" value="DPP6 N-terminal domain-like"/>
    <property type="match status" value="1"/>
</dbReference>
<protein>
    <recommendedName>
        <fullName evidence="3">Transcription factor IIIC 90kDa subunit N-terminal domain-containing protein</fullName>
    </recommendedName>
</protein>
<reference evidence="1" key="2">
    <citation type="journal article" date="2022" name="Res Sq">
        <title>Comparative Genomics Reveals Insights into the Divergent Evolution of Astigmatic Mites and Household Pest Adaptations.</title>
        <authorList>
            <person name="Xiong Q."/>
            <person name="Wan A.T.-Y."/>
            <person name="Liu X.-Y."/>
            <person name="Fung C.S.-H."/>
            <person name="Xiao X."/>
            <person name="Malainual N."/>
            <person name="Hou J."/>
            <person name="Wang L."/>
            <person name="Wang M."/>
            <person name="Yang K."/>
            <person name="Cui Y."/>
            <person name="Leung E."/>
            <person name="Nong W."/>
            <person name="Shin S.-K."/>
            <person name="Au S."/>
            <person name="Jeong K.Y."/>
            <person name="Chew F.T."/>
            <person name="Hui J."/>
            <person name="Leung T.F."/>
            <person name="Tungtrongchitr A."/>
            <person name="Zhong N."/>
            <person name="Liu Z."/>
            <person name="Tsui S."/>
        </authorList>
    </citation>
    <scope>NUCLEOTIDE SEQUENCE</scope>
    <source>
        <strain evidence="1">Derf</strain>
        <tissue evidence="1">Whole organism</tissue>
    </source>
</reference>
<dbReference type="Proteomes" id="UP000790347">
    <property type="component" value="Unassembled WGS sequence"/>
</dbReference>
<comment type="caution">
    <text evidence="1">The sequence shown here is derived from an EMBL/GenBank/DDBJ whole genome shotgun (WGS) entry which is preliminary data.</text>
</comment>
<proteinExistence type="predicted"/>
<dbReference type="EMBL" id="ASGP02000003">
    <property type="protein sequence ID" value="KAH9517110.1"/>
    <property type="molecule type" value="Genomic_DNA"/>
</dbReference>
<name>A0A922I158_DERFA</name>
<accession>A0A922I158</accession>